<dbReference type="InterPro" id="IPR011994">
    <property type="entry name" value="Cytidylate_kinase_dom"/>
</dbReference>
<dbReference type="GO" id="GO:0005524">
    <property type="term" value="F:ATP binding"/>
    <property type="evidence" value="ECO:0007669"/>
    <property type="project" value="UniProtKB-UniRule"/>
</dbReference>
<dbReference type="NCBIfam" id="TIGR00017">
    <property type="entry name" value="cmk"/>
    <property type="match status" value="1"/>
</dbReference>
<comment type="catalytic activity">
    <reaction evidence="7 8">
        <text>CMP + ATP = CDP + ADP</text>
        <dbReference type="Rhea" id="RHEA:11600"/>
        <dbReference type="ChEBI" id="CHEBI:30616"/>
        <dbReference type="ChEBI" id="CHEBI:58069"/>
        <dbReference type="ChEBI" id="CHEBI:60377"/>
        <dbReference type="ChEBI" id="CHEBI:456216"/>
        <dbReference type="EC" id="2.7.4.25"/>
    </reaction>
</comment>
<gene>
    <name evidence="8 10" type="primary">cmk</name>
    <name evidence="10" type="ORF">NCTC10911_01381</name>
</gene>
<dbReference type="Pfam" id="PF02224">
    <property type="entry name" value="Cytidylate_kin"/>
    <property type="match status" value="1"/>
</dbReference>
<comment type="similarity">
    <text evidence="1 8">Belongs to the cytidylate kinase family. Type 1 subfamily.</text>
</comment>
<protein>
    <recommendedName>
        <fullName evidence="8">Cytidylate kinase</fullName>
        <shortName evidence="8">CK</shortName>
        <ecNumber evidence="8">2.7.4.25</ecNumber>
    </recommendedName>
    <alternativeName>
        <fullName evidence="8">Cytidine monophosphate kinase</fullName>
        <shortName evidence="8">CMP kinase</shortName>
    </alternativeName>
</protein>
<dbReference type="EMBL" id="UFTT01000002">
    <property type="protein sequence ID" value="SUV64359.1"/>
    <property type="molecule type" value="Genomic_DNA"/>
</dbReference>
<dbReference type="GO" id="GO:0006220">
    <property type="term" value="P:pyrimidine nucleotide metabolic process"/>
    <property type="evidence" value="ECO:0007669"/>
    <property type="project" value="UniProtKB-UniRule"/>
</dbReference>
<dbReference type="PANTHER" id="PTHR21299">
    <property type="entry name" value="CYTIDYLATE KINASE/PANTOATE-BETA-ALANINE LIGASE"/>
    <property type="match status" value="1"/>
</dbReference>
<dbReference type="CDD" id="cd02020">
    <property type="entry name" value="CMPK"/>
    <property type="match status" value="1"/>
</dbReference>
<evidence type="ECO:0000256" key="2">
    <source>
        <dbReference type="ARBA" id="ARBA00022679"/>
    </source>
</evidence>
<dbReference type="GO" id="GO:0005829">
    <property type="term" value="C:cytosol"/>
    <property type="evidence" value="ECO:0007669"/>
    <property type="project" value="TreeGrafter"/>
</dbReference>
<dbReference type="EC" id="2.7.4.25" evidence="8"/>
<comment type="catalytic activity">
    <reaction evidence="6 8">
        <text>dCMP + ATP = dCDP + ADP</text>
        <dbReference type="Rhea" id="RHEA:25094"/>
        <dbReference type="ChEBI" id="CHEBI:30616"/>
        <dbReference type="ChEBI" id="CHEBI:57566"/>
        <dbReference type="ChEBI" id="CHEBI:58593"/>
        <dbReference type="ChEBI" id="CHEBI:456216"/>
        <dbReference type="EC" id="2.7.4.25"/>
    </reaction>
</comment>
<dbReference type="Proteomes" id="UP000255014">
    <property type="component" value="Unassembled WGS sequence"/>
</dbReference>
<dbReference type="SMR" id="A0A0E8BNT1"/>
<comment type="subcellular location">
    <subcellularLocation>
        <location evidence="8">Cytoplasm</location>
    </subcellularLocation>
</comment>
<evidence type="ECO:0000256" key="6">
    <source>
        <dbReference type="ARBA" id="ARBA00047615"/>
    </source>
</evidence>
<evidence type="ECO:0000256" key="7">
    <source>
        <dbReference type="ARBA" id="ARBA00048478"/>
    </source>
</evidence>
<reference evidence="10 11" key="1">
    <citation type="submission" date="2018-06" db="EMBL/GenBank/DDBJ databases">
        <authorList>
            <consortium name="Pathogen Informatics"/>
            <person name="Doyle S."/>
        </authorList>
    </citation>
    <scope>NUCLEOTIDE SEQUENCE [LARGE SCALE GENOMIC DNA]</scope>
    <source>
        <strain evidence="10 11">NCTC10911</strain>
    </source>
</reference>
<keyword evidence="8" id="KW-0963">Cytoplasm</keyword>
<dbReference type="InterPro" id="IPR003136">
    <property type="entry name" value="Cytidylate_kin"/>
</dbReference>
<proteinExistence type="inferred from homology"/>
<keyword evidence="2 8" id="KW-0808">Transferase</keyword>
<evidence type="ECO:0000313" key="10">
    <source>
        <dbReference type="EMBL" id="SUV64359.1"/>
    </source>
</evidence>
<feature type="domain" description="Cytidylate kinase" evidence="9">
    <location>
        <begin position="13"/>
        <end position="219"/>
    </location>
</feature>
<dbReference type="InterPro" id="IPR027417">
    <property type="entry name" value="P-loop_NTPase"/>
</dbReference>
<name>A0A0E8BNT1_BORPT</name>
<dbReference type="GO" id="GO:0015949">
    <property type="term" value="P:nucleobase-containing small molecule interconversion"/>
    <property type="evidence" value="ECO:0007669"/>
    <property type="project" value="TreeGrafter"/>
</dbReference>
<evidence type="ECO:0000256" key="5">
    <source>
        <dbReference type="ARBA" id="ARBA00022840"/>
    </source>
</evidence>
<dbReference type="SUPFAM" id="SSF52540">
    <property type="entry name" value="P-loop containing nucleoside triphosphate hydrolases"/>
    <property type="match status" value="1"/>
</dbReference>
<dbReference type="RefSeq" id="WP_010930100.1">
    <property type="nucleotide sequence ID" value="NZ_AP024746.1"/>
</dbReference>
<keyword evidence="5 8" id="KW-0067">ATP-binding</keyword>
<dbReference type="OMA" id="RAITWWM"/>
<evidence type="ECO:0000259" key="9">
    <source>
        <dbReference type="Pfam" id="PF02224"/>
    </source>
</evidence>
<evidence type="ECO:0000256" key="8">
    <source>
        <dbReference type="HAMAP-Rule" id="MF_00238"/>
    </source>
</evidence>
<dbReference type="PANTHER" id="PTHR21299:SF2">
    <property type="entry name" value="CYTIDYLATE KINASE"/>
    <property type="match status" value="1"/>
</dbReference>
<dbReference type="AlphaFoldDB" id="A0A0E8BNT1"/>
<evidence type="ECO:0000256" key="1">
    <source>
        <dbReference type="ARBA" id="ARBA00009427"/>
    </source>
</evidence>
<sequence>MAIFASAGAAPVITIDGPTASGKGTIAHRVAKQLGWDVLDSGALYRLTALAALRRGLPATDEPAVAAVAQALDVRFDGPHVYLEGRDAGHEIRQEEVGNYASRIAAYPGVRQALLERQRAFRQPPGLVADGRDMGAVVFPDASLKIFLVADVEARAQRRCKQLIEKGISANLDDLLRDMRERDARDTQRAVAPLAPAADAHVLDSSGLTIEQTVQAVLDFWCA</sequence>
<feature type="binding site" evidence="8">
    <location>
        <begin position="17"/>
        <end position="25"/>
    </location>
    <ligand>
        <name>ATP</name>
        <dbReference type="ChEBI" id="CHEBI:30616"/>
    </ligand>
</feature>
<dbReference type="GeneID" id="69600875"/>
<organism evidence="10 11">
    <name type="scientific">Bordetella pertussis</name>
    <dbReference type="NCBI Taxonomy" id="520"/>
    <lineage>
        <taxon>Bacteria</taxon>
        <taxon>Pseudomonadati</taxon>
        <taxon>Pseudomonadota</taxon>
        <taxon>Betaproteobacteria</taxon>
        <taxon>Burkholderiales</taxon>
        <taxon>Alcaligenaceae</taxon>
        <taxon>Bordetella</taxon>
    </lineage>
</organism>
<accession>A0A0E8BNT1</accession>
<dbReference type="GO" id="GO:0036431">
    <property type="term" value="F:dCMP kinase activity"/>
    <property type="evidence" value="ECO:0007669"/>
    <property type="project" value="InterPro"/>
</dbReference>
<evidence type="ECO:0000256" key="3">
    <source>
        <dbReference type="ARBA" id="ARBA00022741"/>
    </source>
</evidence>
<evidence type="ECO:0000256" key="4">
    <source>
        <dbReference type="ARBA" id="ARBA00022777"/>
    </source>
</evidence>
<dbReference type="HAMAP" id="MF_00238">
    <property type="entry name" value="Cytidyl_kinase_type1"/>
    <property type="match status" value="1"/>
</dbReference>
<keyword evidence="3 8" id="KW-0547">Nucleotide-binding</keyword>
<dbReference type="Gene3D" id="3.40.50.300">
    <property type="entry name" value="P-loop containing nucleotide triphosphate hydrolases"/>
    <property type="match status" value="1"/>
</dbReference>
<keyword evidence="4 8" id="KW-0418">Kinase</keyword>
<evidence type="ECO:0000313" key="11">
    <source>
        <dbReference type="Proteomes" id="UP000255014"/>
    </source>
</evidence>